<keyword evidence="3" id="KW-1185">Reference proteome</keyword>
<name>A0A1M4UAX1_9BACL</name>
<dbReference type="InterPro" id="IPR036259">
    <property type="entry name" value="MFS_trans_sf"/>
</dbReference>
<feature type="transmembrane region" description="Helical" evidence="1">
    <location>
        <begin position="296"/>
        <end position="316"/>
    </location>
</feature>
<feature type="transmembrane region" description="Helical" evidence="1">
    <location>
        <begin position="359"/>
        <end position="377"/>
    </location>
</feature>
<sequence length="413" mass="46499">MRKMLLFVLGLSMLFAAFNGFFKAPLSRAMAEAGLKDEVHWIEGGYSSGVLCGSIIYAMAKNKKVVNWLIWGSGLMVLSIQGFGFLLWLSPTYWWILLLLRTMSGIVISIVFASVSEMYHRSLPVADNAHRLGIAMRVYLNVVIWELFGILGYWVIDREIPLIVWALCGEMFPLTIFFLAWLKREDLSREKRVKPQSIDPQLNGQPQINWYKLLLLSIGVLLPFAIVEELTLVIIPLYIESEWVKFILLGSTCGMFLGQLIAAMAPPKWNRQLIYGSLLVLTCSFVLLAITEASEIVFLALLLISMMHNMVTNIVGQTLFKLKTGKSLVIGIPSIVNGIGYTVATFGFGSLAVHVGYQAIWGCMLLLLPFSTTTVHYGRSYLKSENYSYASWIVALAIRYVVWRRWLTLSVQG</sequence>
<gene>
    <name evidence="2" type="ORF">SAMN05444392_101898</name>
</gene>
<feature type="transmembrane region" description="Helical" evidence="1">
    <location>
        <begin position="243"/>
        <end position="261"/>
    </location>
</feature>
<keyword evidence="1" id="KW-1133">Transmembrane helix</keyword>
<dbReference type="RefSeq" id="WP_073152532.1">
    <property type="nucleotide sequence ID" value="NZ_FQVL01000001.1"/>
</dbReference>
<feature type="transmembrane region" description="Helical" evidence="1">
    <location>
        <begin position="389"/>
        <end position="407"/>
    </location>
</feature>
<keyword evidence="1" id="KW-0472">Membrane</keyword>
<dbReference type="Proteomes" id="UP000184476">
    <property type="component" value="Unassembled WGS sequence"/>
</dbReference>
<dbReference type="SUPFAM" id="SSF103473">
    <property type="entry name" value="MFS general substrate transporter"/>
    <property type="match status" value="1"/>
</dbReference>
<feature type="transmembrane region" description="Helical" evidence="1">
    <location>
        <begin position="39"/>
        <end position="58"/>
    </location>
</feature>
<feature type="transmembrane region" description="Helical" evidence="1">
    <location>
        <begin position="328"/>
        <end position="353"/>
    </location>
</feature>
<dbReference type="Gene3D" id="1.20.1250.20">
    <property type="entry name" value="MFS general substrate transporter like domains"/>
    <property type="match status" value="1"/>
</dbReference>
<evidence type="ECO:0000313" key="2">
    <source>
        <dbReference type="EMBL" id="SHE53700.1"/>
    </source>
</evidence>
<feature type="transmembrane region" description="Helical" evidence="1">
    <location>
        <begin position="136"/>
        <end position="156"/>
    </location>
</feature>
<evidence type="ECO:0000256" key="1">
    <source>
        <dbReference type="SAM" id="Phobius"/>
    </source>
</evidence>
<protein>
    <submittedName>
        <fullName evidence="2">Predicted arabinose efflux permease, MFS family</fullName>
    </submittedName>
</protein>
<organism evidence="2 3">
    <name type="scientific">Seinonella peptonophila</name>
    <dbReference type="NCBI Taxonomy" id="112248"/>
    <lineage>
        <taxon>Bacteria</taxon>
        <taxon>Bacillati</taxon>
        <taxon>Bacillota</taxon>
        <taxon>Bacilli</taxon>
        <taxon>Bacillales</taxon>
        <taxon>Thermoactinomycetaceae</taxon>
        <taxon>Seinonella</taxon>
    </lineage>
</organism>
<feature type="transmembrane region" description="Helical" evidence="1">
    <location>
        <begin position="213"/>
        <end position="237"/>
    </location>
</feature>
<feature type="transmembrane region" description="Helical" evidence="1">
    <location>
        <begin position="273"/>
        <end position="290"/>
    </location>
</feature>
<evidence type="ECO:0000313" key="3">
    <source>
        <dbReference type="Proteomes" id="UP000184476"/>
    </source>
</evidence>
<dbReference type="EMBL" id="FQVL01000001">
    <property type="protein sequence ID" value="SHE53700.1"/>
    <property type="molecule type" value="Genomic_DNA"/>
</dbReference>
<feature type="transmembrane region" description="Helical" evidence="1">
    <location>
        <begin position="94"/>
        <end position="115"/>
    </location>
</feature>
<accession>A0A1M4UAX1</accession>
<feature type="transmembrane region" description="Helical" evidence="1">
    <location>
        <begin position="162"/>
        <end position="182"/>
    </location>
</feature>
<feature type="transmembrane region" description="Helical" evidence="1">
    <location>
        <begin position="65"/>
        <end position="88"/>
    </location>
</feature>
<dbReference type="AlphaFoldDB" id="A0A1M4UAX1"/>
<proteinExistence type="predicted"/>
<reference evidence="2 3" key="1">
    <citation type="submission" date="2016-11" db="EMBL/GenBank/DDBJ databases">
        <authorList>
            <person name="Jaros S."/>
            <person name="Januszkiewicz K."/>
            <person name="Wedrychowicz H."/>
        </authorList>
    </citation>
    <scope>NUCLEOTIDE SEQUENCE [LARGE SCALE GENOMIC DNA]</scope>
    <source>
        <strain evidence="2 3">DSM 44666</strain>
    </source>
</reference>
<keyword evidence="1" id="KW-0812">Transmembrane</keyword>